<comment type="caution">
    <text evidence="2">The sequence shown here is derived from an EMBL/GenBank/DDBJ whole genome shotgun (WGS) entry which is preliminary data.</text>
</comment>
<dbReference type="EMBL" id="VSWC01000093">
    <property type="protein sequence ID" value="KAA1089693.1"/>
    <property type="molecule type" value="Genomic_DNA"/>
</dbReference>
<dbReference type="AlphaFoldDB" id="A0A5B0NLM8"/>
<evidence type="ECO:0000256" key="1">
    <source>
        <dbReference type="SAM" id="MobiDB-lite"/>
    </source>
</evidence>
<name>A0A5B0NLM8_PUCGR</name>
<evidence type="ECO:0000313" key="2">
    <source>
        <dbReference type="EMBL" id="KAA1089693.1"/>
    </source>
</evidence>
<organism evidence="2 3">
    <name type="scientific">Puccinia graminis f. sp. tritici</name>
    <dbReference type="NCBI Taxonomy" id="56615"/>
    <lineage>
        <taxon>Eukaryota</taxon>
        <taxon>Fungi</taxon>
        <taxon>Dikarya</taxon>
        <taxon>Basidiomycota</taxon>
        <taxon>Pucciniomycotina</taxon>
        <taxon>Pucciniomycetes</taxon>
        <taxon>Pucciniales</taxon>
        <taxon>Pucciniaceae</taxon>
        <taxon>Puccinia</taxon>
    </lineage>
</organism>
<reference evidence="2 3" key="1">
    <citation type="submission" date="2019-05" db="EMBL/GenBank/DDBJ databases">
        <title>Emergence of the Ug99 lineage of the wheat stem rust pathogen through somatic hybridization.</title>
        <authorList>
            <person name="Li F."/>
            <person name="Upadhyaya N.M."/>
            <person name="Sperschneider J."/>
            <person name="Matny O."/>
            <person name="Nguyen-Phuc H."/>
            <person name="Mago R."/>
            <person name="Raley C."/>
            <person name="Miller M.E."/>
            <person name="Silverstein K.A.T."/>
            <person name="Henningsen E."/>
            <person name="Hirsch C.D."/>
            <person name="Visser B."/>
            <person name="Pretorius Z.A."/>
            <person name="Steffenson B.J."/>
            <person name="Schwessinger B."/>
            <person name="Dodds P.N."/>
            <person name="Figueroa M."/>
        </authorList>
    </citation>
    <scope>NUCLEOTIDE SEQUENCE [LARGE SCALE GENOMIC DNA]</scope>
    <source>
        <strain evidence="2">21-0</strain>
    </source>
</reference>
<dbReference type="Proteomes" id="UP000324748">
    <property type="component" value="Unassembled WGS sequence"/>
</dbReference>
<feature type="region of interest" description="Disordered" evidence="1">
    <location>
        <begin position="59"/>
        <end position="83"/>
    </location>
</feature>
<sequence>MRPNPGSYGSAWDLNAYTYMRLGPRPTHTTQGWVAWVGLGPSYKVLTLNDDRSRFNLDRSSFKDPGLGPTQLRNTPGAGSGPAPRLLLLKPQNYPRNPTFINQHPKSTFLSALNCPVSILKILKTP</sequence>
<evidence type="ECO:0000313" key="3">
    <source>
        <dbReference type="Proteomes" id="UP000324748"/>
    </source>
</evidence>
<keyword evidence="3" id="KW-1185">Reference proteome</keyword>
<gene>
    <name evidence="2" type="ORF">PGT21_027223</name>
</gene>
<protein>
    <submittedName>
        <fullName evidence="2">Uncharacterized protein</fullName>
    </submittedName>
</protein>
<accession>A0A5B0NLM8</accession>
<proteinExistence type="predicted"/>